<protein>
    <submittedName>
        <fullName evidence="1">Uncharacterized protein</fullName>
    </submittedName>
</protein>
<gene>
    <name evidence="1" type="ORF">FUAX_52210</name>
</gene>
<organism evidence="1 2">
    <name type="scientific">Fulvitalea axinellae</name>
    <dbReference type="NCBI Taxonomy" id="1182444"/>
    <lineage>
        <taxon>Bacteria</taxon>
        <taxon>Pseudomonadati</taxon>
        <taxon>Bacteroidota</taxon>
        <taxon>Cytophagia</taxon>
        <taxon>Cytophagales</taxon>
        <taxon>Persicobacteraceae</taxon>
        <taxon>Fulvitalea</taxon>
    </lineage>
</organism>
<evidence type="ECO:0000313" key="2">
    <source>
        <dbReference type="Proteomes" id="UP001348817"/>
    </source>
</evidence>
<dbReference type="KEGG" id="fax:FUAX_52210"/>
<name>A0AAU9D2H9_9BACT</name>
<dbReference type="AlphaFoldDB" id="A0AAU9D2H9"/>
<keyword evidence="2" id="KW-1185">Reference proteome</keyword>
<proteinExistence type="predicted"/>
<accession>A0AAU9D2H9</accession>
<sequence>MQRQAVRMEKRVWKILGLSLFFLILASMFPAFGQGINPDGIPARDTLNVTVKVRWLKRQFVTYTFQKGDSVRVMFKPTKGPGGSPFGGLTSVAGNNLPTPPSQLTDAASKAQDLQKQAGAAGVDVNGALDKAGEGSAVSQFSFVRQGGGPLYQGVKVSNFDQQFYIPANGNYTFIFKNSGITSKYYALTVIRVRPPKGKTLAKLDTISYDTLANVILEKELLLSPTRDLSSKSSYIIPVEYDDDPSLLGLSYVITADENLIDSLKIAQGKVGPFNRKRPSEGFDFDYNSIPISPTDKTEFYFNILLDGVESVPLSHINYVGALTPYRLNDKPMSLLVENRSKVRQRRVYVKVIQYLLERRKANDDSSVD</sequence>
<dbReference type="Proteomes" id="UP001348817">
    <property type="component" value="Plasmid pFA6"/>
</dbReference>
<reference evidence="1 2" key="1">
    <citation type="submission" date="2021-12" db="EMBL/GenBank/DDBJ databases">
        <title>Genome sequencing of bacteria with rrn-lacking chromosome and rrn-plasmid.</title>
        <authorList>
            <person name="Anda M."/>
            <person name="Iwasaki W."/>
        </authorList>
    </citation>
    <scope>NUCLEOTIDE SEQUENCE [LARGE SCALE GENOMIC DNA]</scope>
    <source>
        <strain evidence="1 2">DSM 100852</strain>
        <plasmid evidence="1 2">pFA6</plasmid>
    </source>
</reference>
<dbReference type="RefSeq" id="WP_338395932.1">
    <property type="nucleotide sequence ID" value="NZ_AP025320.1"/>
</dbReference>
<dbReference type="EMBL" id="AP025320">
    <property type="protein sequence ID" value="BDD12789.1"/>
    <property type="molecule type" value="Genomic_DNA"/>
</dbReference>
<evidence type="ECO:0000313" key="1">
    <source>
        <dbReference type="EMBL" id="BDD12789.1"/>
    </source>
</evidence>
<geneLocation type="plasmid" evidence="1 2">
    <name>pFA6</name>
</geneLocation>
<keyword evidence="1" id="KW-0614">Plasmid</keyword>